<dbReference type="Proteomes" id="UP000694845">
    <property type="component" value="Unplaced"/>
</dbReference>
<comment type="cofactor">
    <cofactor evidence="1">
        <name>pyridoxal 5'-phosphate</name>
        <dbReference type="ChEBI" id="CHEBI:597326"/>
    </cofactor>
</comment>
<dbReference type="InterPro" id="IPR004839">
    <property type="entry name" value="Aminotransferase_I/II_large"/>
</dbReference>
<keyword evidence="2" id="KW-0032">Aminotransferase</keyword>
<sequence length="383" mass="42442">MGVVLQYGKTKGQDNLLELLYKMQCEEHRPPTVALEAGPSKMSILMSPGAQMALASFALMCVNATDGIPTIFSIPTFATMSAPLVDRVHRGLCVDVDGEGTIPESLRNVLSKWTPDDAKNPKSGIPRILWLNPSCSNPAGVTTSAQRRKEIYSIAHEYNLLIVEDDPYYYLQENQPRIPSYLSLDVDGRVLRFDSFSKIVGPGLRCAFVTGPEAIVKKMEYAYMQSSQHVCGLSQIIIYKLLKKWGSTGFEAHIQRVVAFNRERRHCALAMADKWLKGLAEWSVPTGGMYVYLKVYGTGLKSEELNERLMEAHKVAVVPASGFYPRGAKLTDVAVLRISTSMADAEVMEKVMKGLSQVIQEAKTAYSKQKTDRADIVSSENCM</sequence>
<dbReference type="OMA" id="YKMQCEE"/>
<dbReference type="InterPro" id="IPR050859">
    <property type="entry name" value="Class-I_PLP-dep_aminotransf"/>
</dbReference>
<feature type="domain" description="Aminotransferase class I/classII large" evidence="5">
    <location>
        <begin position="5"/>
        <end position="351"/>
    </location>
</feature>
<dbReference type="KEGG" id="aplc:110980482"/>
<evidence type="ECO:0000313" key="7">
    <source>
        <dbReference type="RefSeq" id="XP_022092884.1"/>
    </source>
</evidence>
<evidence type="ECO:0000256" key="2">
    <source>
        <dbReference type="ARBA" id="ARBA00022576"/>
    </source>
</evidence>
<dbReference type="InterPro" id="IPR015424">
    <property type="entry name" value="PyrdxlP-dep_Trfase"/>
</dbReference>
<keyword evidence="6" id="KW-1185">Reference proteome</keyword>
<name>A0A8B7YI00_ACAPL</name>
<evidence type="ECO:0000256" key="3">
    <source>
        <dbReference type="ARBA" id="ARBA00022679"/>
    </source>
</evidence>
<dbReference type="SUPFAM" id="SSF53383">
    <property type="entry name" value="PLP-dependent transferases"/>
    <property type="match status" value="1"/>
</dbReference>
<dbReference type="RefSeq" id="XP_022092884.1">
    <property type="nucleotide sequence ID" value="XM_022237192.1"/>
</dbReference>
<reference evidence="7" key="1">
    <citation type="submission" date="2025-08" db="UniProtKB">
        <authorList>
            <consortium name="RefSeq"/>
        </authorList>
    </citation>
    <scope>IDENTIFICATION</scope>
</reference>
<dbReference type="GO" id="GO:1901605">
    <property type="term" value="P:alpha-amino acid metabolic process"/>
    <property type="evidence" value="ECO:0007669"/>
    <property type="project" value="TreeGrafter"/>
</dbReference>
<keyword evidence="3" id="KW-0808">Transferase</keyword>
<dbReference type="InterPro" id="IPR015421">
    <property type="entry name" value="PyrdxlP-dep_Trfase_major"/>
</dbReference>
<dbReference type="OrthoDB" id="691673at2759"/>
<proteinExistence type="predicted"/>
<dbReference type="GeneID" id="110980482"/>
<dbReference type="Pfam" id="PF00155">
    <property type="entry name" value="Aminotran_1_2"/>
    <property type="match status" value="1"/>
</dbReference>
<dbReference type="PANTHER" id="PTHR42790">
    <property type="entry name" value="AMINOTRANSFERASE"/>
    <property type="match status" value="1"/>
</dbReference>
<keyword evidence="4" id="KW-0663">Pyridoxal phosphate</keyword>
<protein>
    <submittedName>
        <fullName evidence="7">Kynurenine/alpha-aminoadipate aminotransferase, mitochondrial-like</fullName>
    </submittedName>
</protein>
<dbReference type="Gene3D" id="3.40.640.10">
    <property type="entry name" value="Type I PLP-dependent aspartate aminotransferase-like (Major domain)"/>
    <property type="match status" value="1"/>
</dbReference>
<dbReference type="PANTHER" id="PTHR42790:SF19">
    <property type="entry name" value="KYNURENINE_ALPHA-AMINOADIPATE AMINOTRANSFERASE, MITOCHONDRIAL"/>
    <property type="match status" value="1"/>
</dbReference>
<dbReference type="AlphaFoldDB" id="A0A8B7YI00"/>
<evidence type="ECO:0000313" key="6">
    <source>
        <dbReference type="Proteomes" id="UP000694845"/>
    </source>
</evidence>
<organism evidence="6 7">
    <name type="scientific">Acanthaster planci</name>
    <name type="common">Crown-of-thorns starfish</name>
    <dbReference type="NCBI Taxonomy" id="133434"/>
    <lineage>
        <taxon>Eukaryota</taxon>
        <taxon>Metazoa</taxon>
        <taxon>Echinodermata</taxon>
        <taxon>Eleutherozoa</taxon>
        <taxon>Asterozoa</taxon>
        <taxon>Asteroidea</taxon>
        <taxon>Valvatacea</taxon>
        <taxon>Valvatida</taxon>
        <taxon>Acanthasteridae</taxon>
        <taxon>Acanthaster</taxon>
    </lineage>
</organism>
<dbReference type="GO" id="GO:0030170">
    <property type="term" value="F:pyridoxal phosphate binding"/>
    <property type="evidence" value="ECO:0007669"/>
    <property type="project" value="InterPro"/>
</dbReference>
<dbReference type="CDD" id="cd00609">
    <property type="entry name" value="AAT_like"/>
    <property type="match status" value="1"/>
</dbReference>
<evidence type="ECO:0000256" key="4">
    <source>
        <dbReference type="ARBA" id="ARBA00022898"/>
    </source>
</evidence>
<gene>
    <name evidence="7" type="primary">LOC110980482</name>
</gene>
<dbReference type="GO" id="GO:0008483">
    <property type="term" value="F:transaminase activity"/>
    <property type="evidence" value="ECO:0007669"/>
    <property type="project" value="UniProtKB-KW"/>
</dbReference>
<evidence type="ECO:0000259" key="5">
    <source>
        <dbReference type="Pfam" id="PF00155"/>
    </source>
</evidence>
<accession>A0A8B7YI00</accession>
<evidence type="ECO:0000256" key="1">
    <source>
        <dbReference type="ARBA" id="ARBA00001933"/>
    </source>
</evidence>